<evidence type="ECO:0000256" key="2">
    <source>
        <dbReference type="ARBA" id="ARBA00023043"/>
    </source>
</evidence>
<dbReference type="SUPFAM" id="SSF48403">
    <property type="entry name" value="Ankyrin repeat"/>
    <property type="match status" value="1"/>
</dbReference>
<evidence type="ECO:0000256" key="3">
    <source>
        <dbReference type="PROSITE-ProRule" id="PRU00023"/>
    </source>
</evidence>
<feature type="repeat" description="ANK" evidence="3">
    <location>
        <begin position="170"/>
        <end position="203"/>
    </location>
</feature>
<protein>
    <submittedName>
        <fullName evidence="5">Ankyrin</fullName>
    </submittedName>
</protein>
<dbReference type="PANTHER" id="PTHR24198:SF165">
    <property type="entry name" value="ANKYRIN REPEAT-CONTAINING PROTEIN-RELATED"/>
    <property type="match status" value="1"/>
</dbReference>
<dbReference type="Pfam" id="PF12796">
    <property type="entry name" value="Ank_2"/>
    <property type="match status" value="2"/>
</dbReference>
<gene>
    <name evidence="5" type="ordered locus">Tmz1t_2499</name>
    <name evidence="6" type="ORF">E6Q80_14925</name>
</gene>
<feature type="signal peptide" evidence="4">
    <location>
        <begin position="1"/>
        <end position="40"/>
    </location>
</feature>
<dbReference type="InterPro" id="IPR002110">
    <property type="entry name" value="Ankyrin_rpt"/>
</dbReference>
<dbReference type="InterPro" id="IPR036770">
    <property type="entry name" value="Ankyrin_rpt-contain_sf"/>
</dbReference>
<evidence type="ECO:0000313" key="7">
    <source>
        <dbReference type="Proteomes" id="UP000002186"/>
    </source>
</evidence>
<proteinExistence type="predicted"/>
<keyword evidence="4" id="KW-0732">Signal</keyword>
<evidence type="ECO:0000256" key="1">
    <source>
        <dbReference type="ARBA" id="ARBA00022737"/>
    </source>
</evidence>
<reference evidence="7" key="1">
    <citation type="submission" date="2009-05" db="EMBL/GenBank/DDBJ databases">
        <title>Complete sequence of chromosome of Thauera sp. MZ1T.</title>
        <authorList>
            <consortium name="US DOE Joint Genome Institute"/>
            <person name="Lucas S."/>
            <person name="Copeland A."/>
            <person name="Lapidus A."/>
            <person name="Glavina del Rio T."/>
            <person name="Dalin E."/>
            <person name="Tice H."/>
            <person name="Bruce D."/>
            <person name="Goodwin L."/>
            <person name="Pitluck S."/>
            <person name="Sims D."/>
            <person name="Brettin T."/>
            <person name="Detter J.C."/>
            <person name="Han C."/>
            <person name="Larimer F."/>
            <person name="Land M."/>
            <person name="Hauser L."/>
            <person name="Kyrpides N."/>
            <person name="Mikhailova N."/>
            <person name="Sayler G.S."/>
        </authorList>
    </citation>
    <scope>NUCLEOTIDE SEQUENCE [LARGE SCALE GENOMIC DNA]</scope>
    <source>
        <strain evidence="7">MZ1T</strain>
    </source>
</reference>
<feature type="repeat" description="ANK" evidence="3">
    <location>
        <begin position="137"/>
        <end position="169"/>
    </location>
</feature>
<evidence type="ECO:0000313" key="5">
    <source>
        <dbReference type="EMBL" id="ACR01101.1"/>
    </source>
</evidence>
<dbReference type="HOGENOM" id="CLU_000134_18_0_4"/>
<reference evidence="5 7" key="2">
    <citation type="journal article" date="2012" name="Stand. Genomic Sci.">
        <title>Complete genome sequence of Thauera aminoaromatica strain MZ1T.</title>
        <authorList>
            <person name="Jiang K."/>
            <person name="Sanseverino J."/>
            <person name="Chauhan A."/>
            <person name="Lucas S."/>
            <person name="Copeland A."/>
            <person name="Lapidus A."/>
            <person name="Del Rio T.G."/>
            <person name="Dalin E."/>
            <person name="Tice H."/>
            <person name="Bruce D."/>
            <person name="Goodwin L."/>
            <person name="Pitluck S."/>
            <person name="Sims D."/>
            <person name="Brettin T."/>
            <person name="Detter J.C."/>
            <person name="Han C."/>
            <person name="Chang Y.J."/>
            <person name="Larimer F."/>
            <person name="Land M."/>
            <person name="Hauser L."/>
            <person name="Kyrpides N.C."/>
            <person name="Mikhailova N."/>
            <person name="Moser S."/>
            <person name="Jegier P."/>
            <person name="Close D."/>
            <person name="Debruyn J.M."/>
            <person name="Wang Y."/>
            <person name="Layton A.C."/>
            <person name="Allen M.S."/>
            <person name="Sayler G.S."/>
        </authorList>
    </citation>
    <scope>NUCLEOTIDE SEQUENCE [LARGE SCALE GENOMIC DNA]</scope>
    <source>
        <strain evidence="5 7">MZ1T</strain>
    </source>
</reference>
<feature type="repeat" description="ANK" evidence="3">
    <location>
        <begin position="107"/>
        <end position="132"/>
    </location>
</feature>
<dbReference type="Proteomes" id="UP000002186">
    <property type="component" value="Chromosome"/>
</dbReference>
<dbReference type="KEGG" id="tmz:Tmz1t_2499"/>
<evidence type="ECO:0000313" key="6">
    <source>
        <dbReference type="EMBL" id="TXH82762.1"/>
    </source>
</evidence>
<dbReference type="EMBL" id="SSFD01000233">
    <property type="protein sequence ID" value="TXH82762.1"/>
    <property type="molecule type" value="Genomic_DNA"/>
</dbReference>
<feature type="chain" id="PRO_5042451207" evidence="4">
    <location>
        <begin position="41"/>
        <end position="243"/>
    </location>
</feature>
<dbReference type="PANTHER" id="PTHR24198">
    <property type="entry name" value="ANKYRIN REPEAT AND PROTEIN KINASE DOMAIN-CONTAINING PROTEIN"/>
    <property type="match status" value="1"/>
</dbReference>
<dbReference type="eggNOG" id="COG0666">
    <property type="taxonomic scope" value="Bacteria"/>
</dbReference>
<reference evidence="6 8" key="3">
    <citation type="submission" date="2018-09" db="EMBL/GenBank/DDBJ databases">
        <title>Metagenome Assembled Genomes from an Advanced Water Purification Facility.</title>
        <authorList>
            <person name="Stamps B.W."/>
            <person name="Spear J.R."/>
        </authorList>
    </citation>
    <scope>NUCLEOTIDE SEQUENCE [LARGE SCALE GENOMIC DNA]</scope>
    <source>
        <strain evidence="6">Bin_27_1</strain>
    </source>
</reference>
<dbReference type="STRING" id="85643.Tmz1t_2499"/>
<dbReference type="Proteomes" id="UP000321192">
    <property type="component" value="Unassembled WGS sequence"/>
</dbReference>
<dbReference type="Gene3D" id="1.25.40.20">
    <property type="entry name" value="Ankyrin repeat-containing domain"/>
    <property type="match status" value="2"/>
</dbReference>
<keyword evidence="7" id="KW-1185">Reference proteome</keyword>
<dbReference type="PROSITE" id="PS50297">
    <property type="entry name" value="ANK_REP_REGION"/>
    <property type="match status" value="3"/>
</dbReference>
<keyword evidence="2 3" id="KW-0040">ANK repeat</keyword>
<evidence type="ECO:0000256" key="4">
    <source>
        <dbReference type="SAM" id="SignalP"/>
    </source>
</evidence>
<name>C4K9M5_THASP</name>
<keyword evidence="1" id="KW-0677">Repeat</keyword>
<dbReference type="RefSeq" id="WP_004306140.1">
    <property type="nucleotide sequence ID" value="NC_011662.2"/>
</dbReference>
<sequence length="243" mass="25594">MHKDLPDLRTPSRTPVHGLRRLVLAAAFVAGGLASHAALAATLDDALSAASMGDAKELVSLIQRGLDPDTVDAQGNTLLILAAREGHTAAVEALAKNRARLDYRNPAGDSALMLAVLRGHEDAARALIKAGAVVAHDGWAPLHYAAFEGRDELIADILAAGADVNAPAPNKATPLMLAARNGHIDVVRRLLALPQTDLNALNDAGLSADAWALQNNNTDIAELIQAERKRRGIRPPAMKITIE</sequence>
<dbReference type="EMBL" id="CP001281">
    <property type="protein sequence ID" value="ACR01101.1"/>
    <property type="molecule type" value="Genomic_DNA"/>
</dbReference>
<accession>C4K9M5</accession>
<dbReference type="AlphaFoldDB" id="C4K9M5"/>
<dbReference type="OrthoDB" id="198309at2"/>
<dbReference type="SMART" id="SM00248">
    <property type="entry name" value="ANK"/>
    <property type="match status" value="4"/>
</dbReference>
<accession>A0A5C7SHA8</accession>
<feature type="repeat" description="ANK" evidence="3">
    <location>
        <begin position="74"/>
        <end position="106"/>
    </location>
</feature>
<organism evidence="5 7">
    <name type="scientific">Thauera aminoaromatica</name>
    <dbReference type="NCBI Taxonomy" id="164330"/>
    <lineage>
        <taxon>Bacteria</taxon>
        <taxon>Pseudomonadati</taxon>
        <taxon>Pseudomonadota</taxon>
        <taxon>Betaproteobacteria</taxon>
        <taxon>Rhodocyclales</taxon>
        <taxon>Zoogloeaceae</taxon>
        <taxon>Thauera</taxon>
    </lineage>
</organism>
<evidence type="ECO:0000313" key="8">
    <source>
        <dbReference type="Proteomes" id="UP000321192"/>
    </source>
</evidence>
<dbReference type="PROSITE" id="PS50088">
    <property type="entry name" value="ANK_REPEAT"/>
    <property type="match status" value="4"/>
</dbReference>